<dbReference type="Pfam" id="PF01256">
    <property type="entry name" value="Carb_kinase"/>
    <property type="match status" value="1"/>
</dbReference>
<feature type="binding site" evidence="17">
    <location>
        <position position="323"/>
    </location>
    <ligand>
        <name>(6S)-NADPHX</name>
        <dbReference type="ChEBI" id="CHEBI:64076"/>
    </ligand>
</feature>
<evidence type="ECO:0000256" key="7">
    <source>
        <dbReference type="ARBA" id="ARBA00022840"/>
    </source>
</evidence>
<evidence type="ECO:0000313" key="23">
    <source>
        <dbReference type="Proteomes" id="UP001596303"/>
    </source>
</evidence>
<dbReference type="PIRSF" id="PIRSF017184">
    <property type="entry name" value="Nnr"/>
    <property type="match status" value="1"/>
</dbReference>
<evidence type="ECO:0000256" key="19">
    <source>
        <dbReference type="PIRNR" id="PIRNR017184"/>
    </source>
</evidence>
<evidence type="ECO:0000256" key="4">
    <source>
        <dbReference type="ARBA" id="ARBA00009524"/>
    </source>
</evidence>
<keyword evidence="12 17" id="KW-0456">Lyase</keyword>
<evidence type="ECO:0000256" key="10">
    <source>
        <dbReference type="ARBA" id="ARBA00023027"/>
    </source>
</evidence>
<evidence type="ECO:0000256" key="16">
    <source>
        <dbReference type="ARBA" id="ARBA00049209"/>
    </source>
</evidence>
<evidence type="ECO:0000256" key="14">
    <source>
        <dbReference type="ARBA" id="ARBA00025153"/>
    </source>
</evidence>
<dbReference type="NCBIfam" id="TIGR00197">
    <property type="entry name" value="yjeF_nterm"/>
    <property type="match status" value="1"/>
</dbReference>
<evidence type="ECO:0000256" key="12">
    <source>
        <dbReference type="ARBA" id="ARBA00023239"/>
    </source>
</evidence>
<keyword evidence="23" id="KW-1185">Reference proteome</keyword>
<dbReference type="InterPro" id="IPR004443">
    <property type="entry name" value="YjeF_N_dom"/>
</dbReference>
<evidence type="ECO:0000256" key="3">
    <source>
        <dbReference type="ARBA" id="ARBA00006001"/>
    </source>
</evidence>
<comment type="function">
    <text evidence="14 19">Bifunctional enzyme that catalyzes the epimerization of the S- and R-forms of NAD(P)HX and the dehydration of the S-form of NAD(P)HX at the expense of ADP, which is converted to AMP. This allows the repair of both epimers of NAD(P)HX, a damaged form of NAD(P)H that is a result of enzymatic or heat-dependent hydration.</text>
</comment>
<feature type="binding site" evidence="18">
    <location>
        <begin position="129"/>
        <end position="135"/>
    </location>
    <ligand>
        <name>(6S)-NADPHX</name>
        <dbReference type="ChEBI" id="CHEBI:64076"/>
    </ligand>
</feature>
<evidence type="ECO:0000256" key="8">
    <source>
        <dbReference type="ARBA" id="ARBA00022857"/>
    </source>
</evidence>
<comment type="catalytic activity">
    <reaction evidence="16 17 19">
        <text>(6S)-NADPHX + ADP = AMP + phosphate + NADPH + H(+)</text>
        <dbReference type="Rhea" id="RHEA:32235"/>
        <dbReference type="ChEBI" id="CHEBI:15378"/>
        <dbReference type="ChEBI" id="CHEBI:43474"/>
        <dbReference type="ChEBI" id="CHEBI:57783"/>
        <dbReference type="ChEBI" id="CHEBI:64076"/>
        <dbReference type="ChEBI" id="CHEBI:456215"/>
        <dbReference type="ChEBI" id="CHEBI:456216"/>
        <dbReference type="EC" id="4.2.1.136"/>
    </reaction>
</comment>
<evidence type="ECO:0000256" key="1">
    <source>
        <dbReference type="ARBA" id="ARBA00000013"/>
    </source>
</evidence>
<dbReference type="NCBIfam" id="TIGR00196">
    <property type="entry name" value="yjeF_cterm"/>
    <property type="match status" value="1"/>
</dbReference>
<keyword evidence="6 17" id="KW-0547">Nucleotide-binding</keyword>
<evidence type="ECO:0000256" key="5">
    <source>
        <dbReference type="ARBA" id="ARBA00022723"/>
    </source>
</evidence>
<comment type="catalytic activity">
    <reaction evidence="2 18 19">
        <text>(6R)-NADPHX = (6S)-NADPHX</text>
        <dbReference type="Rhea" id="RHEA:32227"/>
        <dbReference type="ChEBI" id="CHEBI:64076"/>
        <dbReference type="ChEBI" id="CHEBI:64077"/>
        <dbReference type="EC" id="5.1.99.6"/>
    </reaction>
</comment>
<name>A0ABW1S6P8_9PROT</name>
<feature type="binding site" evidence="17">
    <location>
        <position position="441"/>
    </location>
    <ligand>
        <name>(6S)-NADPHX</name>
        <dbReference type="ChEBI" id="CHEBI:64076"/>
    </ligand>
</feature>
<dbReference type="InterPro" id="IPR029056">
    <property type="entry name" value="Ribokinase-like"/>
</dbReference>
<dbReference type="HAMAP" id="MF_01965">
    <property type="entry name" value="NADHX_dehydratase"/>
    <property type="match status" value="1"/>
</dbReference>
<comment type="caution">
    <text evidence="22">The sequence shown here is derived from an EMBL/GenBank/DDBJ whole genome shotgun (WGS) entry which is preliminary data.</text>
</comment>
<dbReference type="PROSITE" id="PS51385">
    <property type="entry name" value="YJEF_N"/>
    <property type="match status" value="1"/>
</dbReference>
<dbReference type="EMBL" id="JBHSSW010000003">
    <property type="protein sequence ID" value="MFC6196911.1"/>
    <property type="molecule type" value="Genomic_DNA"/>
</dbReference>
<dbReference type="Pfam" id="PF03853">
    <property type="entry name" value="YjeF_N"/>
    <property type="match status" value="1"/>
</dbReference>
<comment type="similarity">
    <text evidence="18">Belongs to the NnrE/AIBP family.</text>
</comment>
<dbReference type="CDD" id="cd01171">
    <property type="entry name" value="YXKO-related"/>
    <property type="match status" value="1"/>
</dbReference>
<feature type="domain" description="YjeF C-terminal" evidence="20">
    <location>
        <begin position="225"/>
        <end position="495"/>
    </location>
</feature>
<feature type="binding site" evidence="17">
    <location>
        <position position="260"/>
    </location>
    <ligand>
        <name>(6S)-NADPHX</name>
        <dbReference type="ChEBI" id="CHEBI:64076"/>
    </ligand>
</feature>
<keyword evidence="5 18" id="KW-0479">Metal-binding</keyword>
<evidence type="ECO:0000313" key="22">
    <source>
        <dbReference type="EMBL" id="MFC6196911.1"/>
    </source>
</evidence>
<sequence>MTQATALAHILLTPEEMGKADQYAIQHGTPGYTLMLAAGERILEYTLRTHPLSKTIGVLCGPGNNGGDGFVVAKRLRSLGKKVHVGLLGDPSKLTGDAAKAFSDWPGKITPLEAFPFDNCDLLIDALFGAGLSRGLEGTAAELVGRMNAASAPIIAVDLPSGLSGRTGKAEGAVVQATASVTFFRKKPGHLLLPGREFCGDVIVGDIGIPQTALTQLEAQLHENHPDLWRAEFPSPSLTGHKYSKGHALILSGSEFATGASRLTAKAALRTGAGLVSLCGSADALRIHAAHVTAIMLRPAETASDLKDLLDDARLTTLALGPGLGTSTDADEKLTIALRADRRLILDADALTLLSQREDASFAALKALNEPAILTPHAGEFKRLFGDMSETSKVEEALEAARQSGAIIVYKGADTVIAAPDGRAVINTNAPPCLATAGSGDTLTGIITGLRSQDMPAFEAACAGVWLHGEAANVLGPGLTADDLEDGLKIVLKKRFGGSGET</sequence>
<feature type="binding site" evidence="17">
    <location>
        <begin position="411"/>
        <end position="415"/>
    </location>
    <ligand>
        <name>AMP</name>
        <dbReference type="ChEBI" id="CHEBI:456215"/>
    </ligand>
</feature>
<comment type="similarity">
    <text evidence="3 19">In the N-terminal section; belongs to the NnrE/AIBP family.</text>
</comment>
<dbReference type="PANTHER" id="PTHR12592">
    <property type="entry name" value="ATP-DEPENDENT (S)-NAD(P)H-HYDRATE DEHYDRATASE FAMILY MEMBER"/>
    <property type="match status" value="1"/>
</dbReference>
<dbReference type="Gene3D" id="3.40.1190.20">
    <property type="match status" value="1"/>
</dbReference>
<gene>
    <name evidence="17" type="primary">nnrD</name>
    <name evidence="18" type="synonym">nnrE</name>
    <name evidence="22" type="ORF">ACFQDM_02415</name>
</gene>
<dbReference type="InterPro" id="IPR000631">
    <property type="entry name" value="CARKD"/>
</dbReference>
<keyword evidence="11 18" id="KW-0413">Isomerase</keyword>
<evidence type="ECO:0000256" key="13">
    <source>
        <dbReference type="ARBA" id="ARBA00023268"/>
    </source>
</evidence>
<keyword evidence="10 17" id="KW-0520">NAD</keyword>
<dbReference type="InterPro" id="IPR017953">
    <property type="entry name" value="Carbohydrate_kinase_pred_CS"/>
</dbReference>
<dbReference type="EC" id="4.2.1.136" evidence="19"/>
<feature type="binding site" evidence="17">
    <location>
        <position position="440"/>
    </location>
    <ligand>
        <name>AMP</name>
        <dbReference type="ChEBI" id="CHEBI:456215"/>
    </ligand>
</feature>
<evidence type="ECO:0000256" key="11">
    <source>
        <dbReference type="ARBA" id="ARBA00023235"/>
    </source>
</evidence>
<comment type="similarity">
    <text evidence="4 19">In the C-terminal section; belongs to the NnrD/CARKD family.</text>
</comment>
<feature type="binding site" evidence="18">
    <location>
        <position position="65"/>
    </location>
    <ligand>
        <name>K(+)</name>
        <dbReference type="ChEBI" id="CHEBI:29103"/>
    </ligand>
</feature>
<evidence type="ECO:0000256" key="9">
    <source>
        <dbReference type="ARBA" id="ARBA00022958"/>
    </source>
</evidence>
<keyword evidence="13" id="KW-0511">Multifunctional enzyme</keyword>
<dbReference type="PANTHER" id="PTHR12592:SF0">
    <property type="entry name" value="ATP-DEPENDENT (S)-NAD(P)H-HYDRATE DEHYDRATASE"/>
    <property type="match status" value="1"/>
</dbReference>
<feature type="binding site" evidence="18">
    <location>
        <position position="158"/>
    </location>
    <ligand>
        <name>(6S)-NADPHX</name>
        <dbReference type="ChEBI" id="CHEBI:64076"/>
    </ligand>
</feature>
<evidence type="ECO:0000256" key="2">
    <source>
        <dbReference type="ARBA" id="ARBA00000909"/>
    </source>
</evidence>
<keyword evidence="7 17" id="KW-0067">ATP-binding</keyword>
<dbReference type="Proteomes" id="UP001596303">
    <property type="component" value="Unassembled WGS sequence"/>
</dbReference>
<feature type="binding site" evidence="17">
    <location>
        <position position="377"/>
    </location>
    <ligand>
        <name>(6S)-NADPHX</name>
        <dbReference type="ChEBI" id="CHEBI:64076"/>
    </ligand>
</feature>
<keyword evidence="9 18" id="KW-0630">Potassium</keyword>
<dbReference type="Gene3D" id="3.40.50.10260">
    <property type="entry name" value="YjeF N-terminal domain"/>
    <property type="match status" value="1"/>
</dbReference>
<dbReference type="RefSeq" id="WP_377374967.1">
    <property type="nucleotide sequence ID" value="NZ_JBHSSW010000003.1"/>
</dbReference>
<dbReference type="PROSITE" id="PS51383">
    <property type="entry name" value="YJEF_C_3"/>
    <property type="match status" value="1"/>
</dbReference>
<comment type="cofactor">
    <cofactor evidence="18 19">
        <name>K(+)</name>
        <dbReference type="ChEBI" id="CHEBI:29103"/>
    </cofactor>
    <text evidence="18 19">Binds 1 potassium ion per subunit.</text>
</comment>
<feature type="binding site" evidence="18">
    <location>
        <begin position="64"/>
        <end position="68"/>
    </location>
    <ligand>
        <name>(6S)-NADPHX</name>
        <dbReference type="ChEBI" id="CHEBI:64076"/>
    </ligand>
</feature>
<comment type="caution">
    <text evidence="18">Lacks conserved residue(s) required for the propagation of feature annotation.</text>
</comment>
<comment type="cofactor">
    <cofactor evidence="17">
        <name>Mg(2+)</name>
        <dbReference type="ChEBI" id="CHEBI:18420"/>
    </cofactor>
</comment>
<proteinExistence type="inferred from homology"/>
<comment type="subunit">
    <text evidence="17">Homotetramer.</text>
</comment>
<comment type="similarity">
    <text evidence="17">Belongs to the NnrD/CARKD family.</text>
</comment>
<dbReference type="EC" id="5.1.99.6" evidence="19"/>
<comment type="catalytic activity">
    <reaction evidence="1 18 19">
        <text>(6R)-NADHX = (6S)-NADHX</text>
        <dbReference type="Rhea" id="RHEA:32215"/>
        <dbReference type="ChEBI" id="CHEBI:64074"/>
        <dbReference type="ChEBI" id="CHEBI:64075"/>
        <dbReference type="EC" id="5.1.99.6"/>
    </reaction>
</comment>
<feature type="binding site" evidence="18">
    <location>
        <position position="125"/>
    </location>
    <ligand>
        <name>K(+)</name>
        <dbReference type="ChEBI" id="CHEBI:29103"/>
    </ligand>
</feature>
<dbReference type="HAMAP" id="MF_01966">
    <property type="entry name" value="NADHX_epimerase"/>
    <property type="match status" value="1"/>
</dbReference>
<evidence type="ECO:0000256" key="18">
    <source>
        <dbReference type="HAMAP-Rule" id="MF_01966"/>
    </source>
</evidence>
<keyword evidence="8 17" id="KW-0521">NADP</keyword>
<comment type="catalytic activity">
    <reaction evidence="15 17 19">
        <text>(6S)-NADHX + ADP = AMP + phosphate + NADH + H(+)</text>
        <dbReference type="Rhea" id="RHEA:32223"/>
        <dbReference type="ChEBI" id="CHEBI:15378"/>
        <dbReference type="ChEBI" id="CHEBI:43474"/>
        <dbReference type="ChEBI" id="CHEBI:57945"/>
        <dbReference type="ChEBI" id="CHEBI:64074"/>
        <dbReference type="ChEBI" id="CHEBI:456215"/>
        <dbReference type="ChEBI" id="CHEBI:456216"/>
        <dbReference type="EC" id="4.2.1.136"/>
    </reaction>
</comment>
<evidence type="ECO:0000256" key="15">
    <source>
        <dbReference type="ARBA" id="ARBA00048238"/>
    </source>
</evidence>
<evidence type="ECO:0000256" key="17">
    <source>
        <dbReference type="HAMAP-Rule" id="MF_01965"/>
    </source>
</evidence>
<dbReference type="PROSITE" id="PS01050">
    <property type="entry name" value="YJEF_C_2"/>
    <property type="match status" value="1"/>
</dbReference>
<dbReference type="InterPro" id="IPR030677">
    <property type="entry name" value="Nnr"/>
</dbReference>
<accession>A0ABW1S6P8</accession>
<protein>
    <recommendedName>
        <fullName evidence="19">Bifunctional NAD(P)H-hydrate repair enzyme</fullName>
    </recommendedName>
    <alternativeName>
        <fullName evidence="19">Nicotinamide nucleotide repair protein</fullName>
    </alternativeName>
    <domain>
        <recommendedName>
            <fullName evidence="19">ADP-dependent (S)-NAD(P)H-hydrate dehydratase</fullName>
            <ecNumber evidence="19">4.2.1.136</ecNumber>
        </recommendedName>
        <alternativeName>
            <fullName evidence="19">ADP-dependent NAD(P)HX dehydratase</fullName>
        </alternativeName>
    </domain>
    <domain>
        <recommendedName>
            <fullName evidence="19">NAD(P)H-hydrate epimerase</fullName>
            <ecNumber evidence="19">5.1.99.6</ecNumber>
        </recommendedName>
    </domain>
</protein>
<organism evidence="22 23">
    <name type="scientific">Ponticaulis profundi</name>
    <dbReference type="NCBI Taxonomy" id="2665222"/>
    <lineage>
        <taxon>Bacteria</taxon>
        <taxon>Pseudomonadati</taxon>
        <taxon>Pseudomonadota</taxon>
        <taxon>Alphaproteobacteria</taxon>
        <taxon>Hyphomonadales</taxon>
        <taxon>Hyphomonadaceae</taxon>
        <taxon>Ponticaulis</taxon>
    </lineage>
</organism>
<dbReference type="SUPFAM" id="SSF64153">
    <property type="entry name" value="YjeF N-terminal domain-like"/>
    <property type="match status" value="1"/>
</dbReference>
<reference evidence="23" key="1">
    <citation type="journal article" date="2019" name="Int. J. Syst. Evol. Microbiol.">
        <title>The Global Catalogue of Microorganisms (GCM) 10K type strain sequencing project: providing services to taxonomists for standard genome sequencing and annotation.</title>
        <authorList>
            <consortium name="The Broad Institute Genomics Platform"/>
            <consortium name="The Broad Institute Genome Sequencing Center for Infectious Disease"/>
            <person name="Wu L."/>
            <person name="Ma J."/>
        </authorList>
    </citation>
    <scope>NUCLEOTIDE SEQUENCE [LARGE SCALE GENOMIC DNA]</scope>
    <source>
        <strain evidence="23">CGMCC-1.15741</strain>
    </source>
</reference>
<dbReference type="SUPFAM" id="SSF53613">
    <property type="entry name" value="Ribokinase-like"/>
    <property type="match status" value="1"/>
</dbReference>
<feature type="binding site" evidence="18">
    <location>
        <position position="161"/>
    </location>
    <ligand>
        <name>K(+)</name>
        <dbReference type="ChEBI" id="CHEBI:29103"/>
    </ligand>
</feature>
<dbReference type="InterPro" id="IPR036652">
    <property type="entry name" value="YjeF_N_dom_sf"/>
</dbReference>
<evidence type="ECO:0000259" key="20">
    <source>
        <dbReference type="PROSITE" id="PS51383"/>
    </source>
</evidence>
<evidence type="ECO:0000259" key="21">
    <source>
        <dbReference type="PROSITE" id="PS51385"/>
    </source>
</evidence>
<evidence type="ECO:0000256" key="6">
    <source>
        <dbReference type="ARBA" id="ARBA00022741"/>
    </source>
</evidence>
<comment type="function">
    <text evidence="17">Catalyzes the dehydration of the S-form of NAD(P)HX at the expense of ADP, which is converted to AMP. Together with NAD(P)HX epimerase, which catalyzes the epimerization of the S- and R-forms, the enzyme allows the repair of both epimers of NAD(P)HX, a damaged form of NAD(P)H that is a result of enzymatic or heat-dependent hydration.</text>
</comment>
<feature type="domain" description="YjeF N-terminal" evidence="21">
    <location>
        <begin position="17"/>
        <end position="215"/>
    </location>
</feature>
<comment type="function">
    <text evidence="18">Catalyzes the epimerization of the S- and R-forms of NAD(P)HX, a damaged form of NAD(P)H that is a result of enzymatic or heat-dependent hydration. This is a prerequisite for the S-specific NAD(P)H-hydrate dehydratase to allow the repair of both epimers of NAD(P)HX.</text>
</comment>